<feature type="signal peptide" evidence="1">
    <location>
        <begin position="1"/>
        <end position="22"/>
    </location>
</feature>
<accession>A0A212S8X4</accession>
<organism evidence="2 3">
    <name type="scientific">Rhodoblastus acidophilus</name>
    <name type="common">Rhodopseudomonas acidophila</name>
    <dbReference type="NCBI Taxonomy" id="1074"/>
    <lineage>
        <taxon>Bacteria</taxon>
        <taxon>Pseudomonadati</taxon>
        <taxon>Pseudomonadota</taxon>
        <taxon>Alphaproteobacteria</taxon>
        <taxon>Hyphomicrobiales</taxon>
        <taxon>Rhodoblastaceae</taxon>
        <taxon>Rhodoblastus</taxon>
    </lineage>
</organism>
<dbReference type="PANTHER" id="PTHR30024">
    <property type="entry name" value="ALIPHATIC SULFONATES-BINDING PROTEIN-RELATED"/>
    <property type="match status" value="1"/>
</dbReference>
<proteinExistence type="predicted"/>
<feature type="chain" id="PRO_5013233709" evidence="1">
    <location>
        <begin position="23"/>
        <end position="328"/>
    </location>
</feature>
<evidence type="ECO:0000256" key="1">
    <source>
        <dbReference type="SAM" id="SignalP"/>
    </source>
</evidence>
<gene>
    <name evidence="2" type="ORF">SAMN06265338_11710</name>
</gene>
<protein>
    <submittedName>
        <fullName evidence="2">NitT/TauT family transport system substrate-binding protein</fullName>
    </submittedName>
</protein>
<name>A0A212S8X4_RHOAC</name>
<evidence type="ECO:0000313" key="3">
    <source>
        <dbReference type="Proteomes" id="UP000198418"/>
    </source>
</evidence>
<dbReference type="OrthoDB" id="6788250at2"/>
<dbReference type="RefSeq" id="WP_158255316.1">
    <property type="nucleotide sequence ID" value="NZ_FYDG01000017.1"/>
</dbReference>
<dbReference type="Gene3D" id="3.40.190.10">
    <property type="entry name" value="Periplasmic binding protein-like II"/>
    <property type="match status" value="2"/>
</dbReference>
<dbReference type="PANTHER" id="PTHR30024:SF2">
    <property type="entry name" value="ABC TRANSPORTER SUBSTRATE-BINDING PROTEIN"/>
    <property type="match status" value="1"/>
</dbReference>
<keyword evidence="1" id="KW-0732">Signal</keyword>
<evidence type="ECO:0000313" key="2">
    <source>
        <dbReference type="EMBL" id="SNB81870.1"/>
    </source>
</evidence>
<sequence>MCRFSAALALAVSLLTASAGHAEVAEIKLANQYGFGHITLTTIKGEKLIEKHAALAGVTLAPKWFNTQGSATMADALLSGSADVVSLGTTGFLNLWDKTRGEVKAVGPVSAIPMYLITRNPAVNSVKDFSETDRIAVPAVKVSPQAVFLQIAAARAFGDKSFDKLDRLTVALSHPDATQALTTGAVSAHFTPPPFHEDELKLPNARIILRTADVFGGETTQVVLATTRKFHDANPKVYGVLLAALKEALEIQRTDPKRVAENYLRETGDKMALADAVKQLTELEPAYDSVPRNTVAFTDFMVKTGAIKTRPANWKDLFFAEIHDQPGS</sequence>
<dbReference type="EMBL" id="FYDG01000017">
    <property type="protein sequence ID" value="SNB81870.1"/>
    <property type="molecule type" value="Genomic_DNA"/>
</dbReference>
<dbReference type="AlphaFoldDB" id="A0A212S8X4"/>
<reference evidence="3" key="1">
    <citation type="submission" date="2017-06" db="EMBL/GenBank/DDBJ databases">
        <authorList>
            <person name="Varghese N."/>
            <person name="Submissions S."/>
        </authorList>
    </citation>
    <scope>NUCLEOTIDE SEQUENCE [LARGE SCALE GENOMIC DNA]</scope>
    <source>
        <strain evidence="3">DSM 137</strain>
    </source>
</reference>
<dbReference type="Proteomes" id="UP000198418">
    <property type="component" value="Unassembled WGS sequence"/>
</dbReference>
<keyword evidence="3" id="KW-1185">Reference proteome</keyword>
<dbReference type="SUPFAM" id="SSF53850">
    <property type="entry name" value="Periplasmic binding protein-like II"/>
    <property type="match status" value="1"/>
</dbReference>